<keyword evidence="3" id="KW-1185">Reference proteome</keyword>
<reference evidence="2 3" key="1">
    <citation type="submission" date="2024-01" db="EMBL/GenBank/DDBJ databases">
        <title>The genomes of 5 underutilized Papilionoideae crops provide insights into root nodulation and disease resistanc.</title>
        <authorList>
            <person name="Jiang F."/>
        </authorList>
    </citation>
    <scope>NUCLEOTIDE SEQUENCE [LARGE SCALE GENOMIC DNA]</scope>
    <source>
        <strain evidence="2">JINMINGXINNONG_FW02</strain>
        <tissue evidence="2">Leaves</tissue>
    </source>
</reference>
<feature type="region of interest" description="Disordered" evidence="1">
    <location>
        <begin position="25"/>
        <end position="50"/>
    </location>
</feature>
<dbReference type="AlphaFoldDB" id="A0AAN9KXI7"/>
<proteinExistence type="predicted"/>
<organism evidence="2 3">
    <name type="scientific">Phaseolus coccineus</name>
    <name type="common">Scarlet runner bean</name>
    <name type="synonym">Phaseolus multiflorus</name>
    <dbReference type="NCBI Taxonomy" id="3886"/>
    <lineage>
        <taxon>Eukaryota</taxon>
        <taxon>Viridiplantae</taxon>
        <taxon>Streptophyta</taxon>
        <taxon>Embryophyta</taxon>
        <taxon>Tracheophyta</taxon>
        <taxon>Spermatophyta</taxon>
        <taxon>Magnoliopsida</taxon>
        <taxon>eudicotyledons</taxon>
        <taxon>Gunneridae</taxon>
        <taxon>Pentapetalae</taxon>
        <taxon>rosids</taxon>
        <taxon>fabids</taxon>
        <taxon>Fabales</taxon>
        <taxon>Fabaceae</taxon>
        <taxon>Papilionoideae</taxon>
        <taxon>50 kb inversion clade</taxon>
        <taxon>NPAAA clade</taxon>
        <taxon>indigoferoid/millettioid clade</taxon>
        <taxon>Phaseoleae</taxon>
        <taxon>Phaseolus</taxon>
    </lineage>
</organism>
<dbReference type="AntiFam" id="ANF00275">
    <property type="entry name" value="Spurious translation from rRNA (DUF6467)"/>
</dbReference>
<dbReference type="EMBL" id="JAYMYR010000132">
    <property type="protein sequence ID" value="KAK7325454.1"/>
    <property type="molecule type" value="Genomic_DNA"/>
</dbReference>
<comment type="caution">
    <text evidence="2">The sequence shown here is derived from an EMBL/GenBank/DDBJ whole genome shotgun (WGS) entry which is preliminary data.</text>
</comment>
<feature type="region of interest" description="Disordered" evidence="1">
    <location>
        <begin position="82"/>
        <end position="109"/>
    </location>
</feature>
<evidence type="ECO:0000313" key="2">
    <source>
        <dbReference type="EMBL" id="KAK7325454.1"/>
    </source>
</evidence>
<feature type="compositionally biased region" description="Basic and acidic residues" evidence="1">
    <location>
        <begin position="29"/>
        <end position="41"/>
    </location>
</feature>
<dbReference type="Proteomes" id="UP001374584">
    <property type="component" value="Unassembled WGS sequence"/>
</dbReference>
<feature type="compositionally biased region" description="Polar residues" evidence="1">
    <location>
        <begin position="83"/>
        <end position="92"/>
    </location>
</feature>
<gene>
    <name evidence="2" type="ORF">VNO80_34458</name>
</gene>
<accession>A0AAN9KXI7</accession>
<evidence type="ECO:0000313" key="3">
    <source>
        <dbReference type="Proteomes" id="UP001374584"/>
    </source>
</evidence>
<sequence length="267" mass="28421">MPRILLKERGAFGNADTGGAWLSSARAVRGKESKSDSRSSGERNGSSLNRENGVVGELYKCRAARRSSRECCTLDGESPVAESITSLRSDPSSMGHVESRVNQQGPPCKAKYSWVTDSEVVPGEMPLEPRASWFSPKCVEAQQLTRHLGVKHCFGAGRESDHVWGLTPAQCRKVKEVGDLMTGEPTTEAPVNGGRNYNGPKASPKVTEACKGFLGPDGDWPSSAKAEGSLTARPTRRAGTKVGLSDPTVPSGRAVAQRIKVTLGITG</sequence>
<protein>
    <submittedName>
        <fullName evidence="2">Uncharacterized protein</fullName>
    </submittedName>
</protein>
<feature type="region of interest" description="Disordered" evidence="1">
    <location>
        <begin position="182"/>
        <end position="203"/>
    </location>
</feature>
<evidence type="ECO:0000256" key="1">
    <source>
        <dbReference type="SAM" id="MobiDB-lite"/>
    </source>
</evidence>
<name>A0AAN9KXI7_PHACN</name>
<feature type="region of interest" description="Disordered" evidence="1">
    <location>
        <begin position="217"/>
        <end position="249"/>
    </location>
</feature>